<evidence type="ECO:0000313" key="1">
    <source>
        <dbReference type="EMBL" id="KAA6337083.1"/>
    </source>
</evidence>
<name>A0A5J4RVX0_9ZZZZ</name>
<dbReference type="PROSITE" id="PS51257">
    <property type="entry name" value="PROKAR_LIPOPROTEIN"/>
    <property type="match status" value="1"/>
</dbReference>
<comment type="caution">
    <text evidence="1">The sequence shown here is derived from an EMBL/GenBank/DDBJ whole genome shotgun (WGS) entry which is preliminary data.</text>
</comment>
<reference evidence="1" key="1">
    <citation type="submission" date="2019-03" db="EMBL/GenBank/DDBJ databases">
        <title>Single cell metagenomics reveals metabolic interactions within the superorganism composed of flagellate Streblomastix strix and complex community of Bacteroidetes bacteria on its surface.</title>
        <authorList>
            <person name="Treitli S.C."/>
            <person name="Kolisko M."/>
            <person name="Husnik F."/>
            <person name="Keeling P."/>
            <person name="Hampl V."/>
        </authorList>
    </citation>
    <scope>NUCLEOTIDE SEQUENCE</scope>
    <source>
        <strain evidence="1">STM</strain>
    </source>
</reference>
<sequence length="135" mass="15775">MKNLKFLQIVLLLTLCSCSACEEEDDKLPGTKPEILIGKWERLGSGGLFFDSHTYWERYEFTETGGMITRQYYNSEEQKFDIPKALGYFQDWSYSEAEEKIHFVNHQGSRWYQYVLQIAPDSIVLGIGTYHKITN</sequence>
<proteinExistence type="predicted"/>
<protein>
    <recommendedName>
        <fullName evidence="2">Lipocalin-like domain-containing protein</fullName>
    </recommendedName>
</protein>
<accession>A0A5J4RVX0</accession>
<gene>
    <name evidence="1" type="ORF">EZS27_014795</name>
</gene>
<evidence type="ECO:0008006" key="2">
    <source>
        <dbReference type="Google" id="ProtNLM"/>
    </source>
</evidence>
<organism evidence="1">
    <name type="scientific">termite gut metagenome</name>
    <dbReference type="NCBI Taxonomy" id="433724"/>
    <lineage>
        <taxon>unclassified sequences</taxon>
        <taxon>metagenomes</taxon>
        <taxon>organismal metagenomes</taxon>
    </lineage>
</organism>
<dbReference type="EMBL" id="SNRY01000731">
    <property type="protein sequence ID" value="KAA6337083.1"/>
    <property type="molecule type" value="Genomic_DNA"/>
</dbReference>
<dbReference type="AlphaFoldDB" id="A0A5J4RVX0"/>